<evidence type="ECO:0000313" key="3">
    <source>
        <dbReference type="Proteomes" id="UP000564677"/>
    </source>
</evidence>
<dbReference type="Proteomes" id="UP000564677">
    <property type="component" value="Unassembled WGS sequence"/>
</dbReference>
<protein>
    <submittedName>
        <fullName evidence="2">DNA polymerase</fullName>
        <ecNumber evidence="2">2.7.7.7</ecNumber>
    </submittedName>
</protein>
<dbReference type="InterPro" id="IPR036895">
    <property type="entry name" value="Uracil-DNA_glycosylase-like_sf"/>
</dbReference>
<dbReference type="RefSeq" id="WP_167298786.1">
    <property type="nucleotide sequence ID" value="NZ_JAASQV010000001.1"/>
</dbReference>
<dbReference type="InterPro" id="IPR005122">
    <property type="entry name" value="Uracil-DNA_glycosylase-like"/>
</dbReference>
<sequence>MGGEYTADWGRTLASALEWWRDAGVETLQEEEARDWLARPAPVQPAQAAVTSPQPETLPDTLAAFTAWRTGETVPEAAWLTPRIGPGGPADAALVVLTDMPESDDQDALLADGAAGKLFSRMLTAAGIARDSVYFLSLAVARPLAGRIPPDQEGRLIEIAKHHLKLLQPARLLILGQAASRVVVEANDGASANGLVDVNHFGGKTQAVASLHPRFLLERPAAKSEAWKHLLLLTRGSL</sequence>
<accession>A0A7X5UYA6</accession>
<dbReference type="GO" id="GO:0003887">
    <property type="term" value="F:DNA-directed DNA polymerase activity"/>
    <property type="evidence" value="ECO:0007669"/>
    <property type="project" value="UniProtKB-EC"/>
</dbReference>
<dbReference type="SUPFAM" id="SSF52141">
    <property type="entry name" value="Uracil-DNA glycosylase-like"/>
    <property type="match status" value="1"/>
</dbReference>
<keyword evidence="3" id="KW-1185">Reference proteome</keyword>
<feature type="domain" description="Uracil-DNA glycosylase-like" evidence="1">
    <location>
        <begin position="88"/>
        <end position="230"/>
    </location>
</feature>
<organism evidence="2 3">
    <name type="scientific">Sphingomonas leidyi</name>
    <dbReference type="NCBI Taxonomy" id="68569"/>
    <lineage>
        <taxon>Bacteria</taxon>
        <taxon>Pseudomonadati</taxon>
        <taxon>Pseudomonadota</taxon>
        <taxon>Alphaproteobacteria</taxon>
        <taxon>Sphingomonadales</taxon>
        <taxon>Sphingomonadaceae</taxon>
        <taxon>Sphingomonas</taxon>
    </lineage>
</organism>
<dbReference type="EC" id="2.7.7.7" evidence="2"/>
<keyword evidence="2" id="KW-0548">Nucleotidyltransferase</keyword>
<proteinExistence type="predicted"/>
<name>A0A7X5UYA6_9SPHN</name>
<dbReference type="EMBL" id="JAASQV010000001">
    <property type="protein sequence ID" value="NIJ64429.1"/>
    <property type="molecule type" value="Genomic_DNA"/>
</dbReference>
<dbReference type="Gene3D" id="3.40.470.10">
    <property type="entry name" value="Uracil-DNA glycosylase-like domain"/>
    <property type="match status" value="1"/>
</dbReference>
<gene>
    <name evidence="2" type="ORF">FHR20_001360</name>
</gene>
<evidence type="ECO:0000259" key="1">
    <source>
        <dbReference type="Pfam" id="PF03167"/>
    </source>
</evidence>
<evidence type="ECO:0000313" key="2">
    <source>
        <dbReference type="EMBL" id="NIJ64429.1"/>
    </source>
</evidence>
<dbReference type="AlphaFoldDB" id="A0A7X5UYA6"/>
<comment type="caution">
    <text evidence="2">The sequence shown here is derived from an EMBL/GenBank/DDBJ whole genome shotgun (WGS) entry which is preliminary data.</text>
</comment>
<keyword evidence="2" id="KW-0808">Transferase</keyword>
<dbReference type="Pfam" id="PF03167">
    <property type="entry name" value="UDG"/>
    <property type="match status" value="1"/>
</dbReference>
<reference evidence="2 3" key="1">
    <citation type="submission" date="2020-03" db="EMBL/GenBank/DDBJ databases">
        <title>Genomic Encyclopedia of Type Strains, Phase IV (KMG-IV): sequencing the most valuable type-strain genomes for metagenomic binning, comparative biology and taxonomic classification.</title>
        <authorList>
            <person name="Goeker M."/>
        </authorList>
    </citation>
    <scope>NUCLEOTIDE SEQUENCE [LARGE SCALE GENOMIC DNA]</scope>
    <source>
        <strain evidence="2 3">DSM 4733</strain>
    </source>
</reference>